<feature type="transmembrane region" description="Helical" evidence="10">
    <location>
        <begin position="218"/>
        <end position="236"/>
    </location>
</feature>
<evidence type="ECO:0000259" key="11">
    <source>
        <dbReference type="PROSITE" id="PS51201"/>
    </source>
</evidence>
<evidence type="ECO:0000256" key="5">
    <source>
        <dbReference type="ARBA" id="ARBA00022692"/>
    </source>
</evidence>
<dbReference type="AlphaFoldDB" id="W6M6R2"/>
<dbReference type="Gene3D" id="1.20.1530.20">
    <property type="match status" value="1"/>
</dbReference>
<evidence type="ECO:0000256" key="9">
    <source>
        <dbReference type="ARBA" id="ARBA00023136"/>
    </source>
</evidence>
<evidence type="ECO:0000313" key="12">
    <source>
        <dbReference type="EMBL" id="CDI01405.1"/>
    </source>
</evidence>
<keyword evidence="8" id="KW-0406">Ion transport</keyword>
<reference evidence="12" key="1">
    <citation type="submission" date="2013-07" db="EMBL/GenBank/DDBJ databases">
        <authorList>
            <person name="McIlroy S."/>
        </authorList>
    </citation>
    <scope>NUCLEOTIDE SEQUENCE [LARGE SCALE GENOMIC DNA]</scope>
    <source>
        <strain evidence="12">Run_A_D11</strain>
    </source>
</reference>
<comment type="caution">
    <text evidence="12">The sequence shown here is derived from an EMBL/GenBank/DDBJ whole genome shotgun (WGS) entry which is preliminary data.</text>
</comment>
<dbReference type="FunFam" id="3.40.50.720:FF:000036">
    <property type="entry name" value="Glutathione-regulated potassium-efflux system protein KefB"/>
    <property type="match status" value="1"/>
</dbReference>
<dbReference type="Pfam" id="PF02254">
    <property type="entry name" value="TrkA_N"/>
    <property type="match status" value="1"/>
</dbReference>
<dbReference type="InterPro" id="IPR006153">
    <property type="entry name" value="Cation/H_exchanger_TM"/>
</dbReference>
<dbReference type="PANTHER" id="PTHR46157:SF4">
    <property type="entry name" value="K(+) EFFLUX ANTIPORTER 3, CHLOROPLASTIC"/>
    <property type="match status" value="1"/>
</dbReference>
<keyword evidence="9 10" id="KW-0472">Membrane</keyword>
<feature type="transmembrane region" description="Helical" evidence="10">
    <location>
        <begin position="89"/>
        <end position="109"/>
    </location>
</feature>
<accession>W6M6R2</accession>
<feature type="transmembrane region" description="Helical" evidence="10">
    <location>
        <begin position="274"/>
        <end position="297"/>
    </location>
</feature>
<feature type="transmembrane region" description="Helical" evidence="10">
    <location>
        <begin position="31"/>
        <end position="52"/>
    </location>
</feature>
<dbReference type="GO" id="GO:0015297">
    <property type="term" value="F:antiporter activity"/>
    <property type="evidence" value="ECO:0007669"/>
    <property type="project" value="UniProtKB-KW"/>
</dbReference>
<evidence type="ECO:0000256" key="2">
    <source>
        <dbReference type="ARBA" id="ARBA00022448"/>
    </source>
</evidence>
<dbReference type="GO" id="GO:0005886">
    <property type="term" value="C:plasma membrane"/>
    <property type="evidence" value="ECO:0007669"/>
    <property type="project" value="TreeGrafter"/>
</dbReference>
<gene>
    <name evidence="12" type="ORF">BN873_150193</name>
</gene>
<reference evidence="12" key="2">
    <citation type="submission" date="2014-03" db="EMBL/GenBank/DDBJ databases">
        <title>Candidatus Competibacter-lineage genomes retrieved from metagenomes reveal functional metabolic diversity.</title>
        <authorList>
            <person name="McIlroy S.J."/>
            <person name="Albertsen M."/>
            <person name="Andresen E.K."/>
            <person name="Saunders A.M."/>
            <person name="Kristiansen R."/>
            <person name="Stokholm-Bjerregaard M."/>
            <person name="Nielsen K.L."/>
            <person name="Nielsen P.H."/>
        </authorList>
    </citation>
    <scope>NUCLEOTIDE SEQUENCE</scope>
    <source>
        <strain evidence="12">Run_A_D11</strain>
    </source>
</reference>
<evidence type="ECO:0000313" key="13">
    <source>
        <dbReference type="Proteomes" id="UP000035760"/>
    </source>
</evidence>
<dbReference type="OrthoDB" id="9781411at2"/>
<feature type="transmembrane region" description="Helical" evidence="10">
    <location>
        <begin position="58"/>
        <end position="77"/>
    </location>
</feature>
<dbReference type="GO" id="GO:0012505">
    <property type="term" value="C:endomembrane system"/>
    <property type="evidence" value="ECO:0007669"/>
    <property type="project" value="UniProtKB-SubCell"/>
</dbReference>
<evidence type="ECO:0000256" key="4">
    <source>
        <dbReference type="ARBA" id="ARBA00022538"/>
    </source>
</evidence>
<dbReference type="EMBL" id="CBTJ020000020">
    <property type="protein sequence ID" value="CDI01405.1"/>
    <property type="molecule type" value="Genomic_DNA"/>
</dbReference>
<dbReference type="PANTHER" id="PTHR46157">
    <property type="entry name" value="K(+) EFFLUX ANTIPORTER 3, CHLOROPLASTIC"/>
    <property type="match status" value="1"/>
</dbReference>
<keyword evidence="6" id="KW-0630">Potassium</keyword>
<dbReference type="SUPFAM" id="SSF51735">
    <property type="entry name" value="NAD(P)-binding Rossmann-fold domains"/>
    <property type="match status" value="1"/>
</dbReference>
<evidence type="ECO:0000256" key="1">
    <source>
        <dbReference type="ARBA" id="ARBA00004127"/>
    </source>
</evidence>
<evidence type="ECO:0000256" key="7">
    <source>
        <dbReference type="ARBA" id="ARBA00022989"/>
    </source>
</evidence>
<organism evidence="12 13">
    <name type="scientific">Candidatus Competibacter denitrificans Run_A_D11</name>
    <dbReference type="NCBI Taxonomy" id="1400863"/>
    <lineage>
        <taxon>Bacteria</taxon>
        <taxon>Pseudomonadati</taxon>
        <taxon>Pseudomonadota</taxon>
        <taxon>Gammaproteobacteria</taxon>
        <taxon>Candidatus Competibacteraceae</taxon>
        <taxon>Candidatus Competibacter</taxon>
    </lineage>
</organism>
<keyword evidence="13" id="KW-1185">Reference proteome</keyword>
<feature type="domain" description="RCK N-terminal" evidence="11">
    <location>
        <begin position="409"/>
        <end position="526"/>
    </location>
</feature>
<dbReference type="PROSITE" id="PS51201">
    <property type="entry name" value="RCK_N"/>
    <property type="match status" value="1"/>
</dbReference>
<evidence type="ECO:0000256" key="10">
    <source>
        <dbReference type="SAM" id="Phobius"/>
    </source>
</evidence>
<feature type="transmembrane region" description="Helical" evidence="10">
    <location>
        <begin position="184"/>
        <end position="206"/>
    </location>
</feature>
<feature type="transmembrane region" description="Helical" evidence="10">
    <location>
        <begin position="331"/>
        <end position="348"/>
    </location>
</feature>
<name>W6M6R2_9GAMM</name>
<protein>
    <submittedName>
        <fullName evidence="12">Sodium/hydrogen exchanger</fullName>
    </submittedName>
</protein>
<feature type="transmembrane region" description="Helical" evidence="10">
    <location>
        <begin position="360"/>
        <end position="378"/>
    </location>
</feature>
<feature type="transmembrane region" description="Helical" evidence="10">
    <location>
        <begin position="150"/>
        <end position="172"/>
    </location>
</feature>
<evidence type="ECO:0000256" key="8">
    <source>
        <dbReference type="ARBA" id="ARBA00023065"/>
    </source>
</evidence>
<feature type="transmembrane region" description="Helical" evidence="10">
    <location>
        <begin position="6"/>
        <end position="24"/>
    </location>
</feature>
<keyword evidence="5 10" id="KW-0812">Transmembrane</keyword>
<keyword evidence="4" id="KW-0633">Potassium transport</keyword>
<dbReference type="Proteomes" id="UP000035760">
    <property type="component" value="Unassembled WGS sequence"/>
</dbReference>
<keyword evidence="7 10" id="KW-1133">Transmembrane helix</keyword>
<evidence type="ECO:0000256" key="3">
    <source>
        <dbReference type="ARBA" id="ARBA00022449"/>
    </source>
</evidence>
<dbReference type="InterPro" id="IPR003148">
    <property type="entry name" value="RCK_N"/>
</dbReference>
<feature type="transmembrane region" description="Helical" evidence="10">
    <location>
        <begin position="115"/>
        <end position="138"/>
    </location>
</feature>
<comment type="subcellular location">
    <subcellularLocation>
        <location evidence="1">Endomembrane system</location>
        <topology evidence="1">Multi-pass membrane protein</topology>
    </subcellularLocation>
</comment>
<dbReference type="InterPro" id="IPR038770">
    <property type="entry name" value="Na+/solute_symporter_sf"/>
</dbReference>
<feature type="transmembrane region" description="Helical" evidence="10">
    <location>
        <begin position="303"/>
        <end position="324"/>
    </location>
</feature>
<dbReference type="Gene3D" id="3.40.50.720">
    <property type="entry name" value="NAD(P)-binding Rossmann-like Domain"/>
    <property type="match status" value="1"/>
</dbReference>
<dbReference type="InterPro" id="IPR036291">
    <property type="entry name" value="NAD(P)-bd_dom_sf"/>
</dbReference>
<keyword evidence="3" id="KW-0050">Antiport</keyword>
<dbReference type="GO" id="GO:1902600">
    <property type="term" value="P:proton transmembrane transport"/>
    <property type="evidence" value="ECO:0007669"/>
    <property type="project" value="InterPro"/>
</dbReference>
<dbReference type="STRING" id="1400863.BN873_150193"/>
<evidence type="ECO:0000256" key="6">
    <source>
        <dbReference type="ARBA" id="ARBA00022958"/>
    </source>
</evidence>
<proteinExistence type="predicted"/>
<dbReference type="Pfam" id="PF00999">
    <property type="entry name" value="Na_H_Exchanger"/>
    <property type="match status" value="1"/>
</dbReference>
<sequence length="573" mass="61165">MEPESFVEAAVVLLVFTAFAVAVFRRFGLGSVLGLLVAGILIGPHTSGFVVTRNVEEVRHFTELGVVLLLFVIGLEMHPHRLWSLRRSMFGLGTLQILLSGGALTLFMHLTEPDWGINLLAGLTLALSSTAFVIQILQERGEIASPHGQTTFAILLMQDLAVMPLLAVTPLLGDAGVITSDKALFQQILIVIAAIGLVVAAGYYAIPRILDFLVRQNNREGFFLVALAAVFTAAWAMEKAGLSMALGAFLMGVALSVSRYHLQIQAAIDPHKGLLMSLFFVAVGMSVDVGALAAAPWLFLSQVIAIMAIKIVVLLGLCLVFGATRQTATRVAFILSQGGEFGFVLFGAAKAMNIIDNNTFVLSVGIISFSMLITPLLVKLGDALTVRIPVAATPGAGVFQFSVEGTETRTRALVAGYGRVGHVVGTILAGSGVPYIAFDLSPARVDEFHALGHPVYYGDITDADLLIAAQIEKIDLVVMTLDDRETVLRAIRLIRGLAPRTIIVARARDLATSSALIQAGANRAFPELVEASLRLAAEALESLGVAGEDTELLVRGVRRTDYALVREKDSEES</sequence>
<keyword evidence="2" id="KW-0813">Transport</keyword>
<dbReference type="RefSeq" id="WP_048670505.1">
    <property type="nucleotide sequence ID" value="NZ_CBTJ020000020.1"/>
</dbReference>
<feature type="transmembrane region" description="Helical" evidence="10">
    <location>
        <begin position="242"/>
        <end position="262"/>
    </location>
</feature>
<dbReference type="GO" id="GO:0006813">
    <property type="term" value="P:potassium ion transport"/>
    <property type="evidence" value="ECO:0007669"/>
    <property type="project" value="UniProtKB-KW"/>
</dbReference>